<proteinExistence type="predicted"/>
<feature type="domain" description="Extensin-like C-terminal" evidence="2">
    <location>
        <begin position="219"/>
        <end position="262"/>
    </location>
</feature>
<dbReference type="RefSeq" id="WP_194034512.1">
    <property type="nucleotide sequence ID" value="NZ_CP063657.1"/>
</dbReference>
<keyword evidence="4" id="KW-1185">Reference proteome</keyword>
<evidence type="ECO:0000313" key="3">
    <source>
        <dbReference type="EMBL" id="QOW21961.1"/>
    </source>
</evidence>
<dbReference type="Proteomes" id="UP000593932">
    <property type="component" value="Chromosome"/>
</dbReference>
<evidence type="ECO:0000256" key="1">
    <source>
        <dbReference type="SAM" id="MobiDB-lite"/>
    </source>
</evidence>
<organism evidence="3 4">
    <name type="scientific">Novilysobacter avium</name>
    <dbReference type="NCBI Taxonomy" id="2781023"/>
    <lineage>
        <taxon>Bacteria</taxon>
        <taxon>Pseudomonadati</taxon>
        <taxon>Pseudomonadota</taxon>
        <taxon>Gammaproteobacteria</taxon>
        <taxon>Lysobacterales</taxon>
        <taxon>Lysobacteraceae</taxon>
        <taxon>Novilysobacter</taxon>
    </lineage>
</organism>
<reference evidence="3 4" key="1">
    <citation type="submission" date="2020-10" db="EMBL/GenBank/DDBJ databases">
        <title>complete genome sequencing of Lysobacter sp. H23M41.</title>
        <authorList>
            <person name="Bae J.-W."/>
            <person name="Lee S.-Y."/>
        </authorList>
    </citation>
    <scope>NUCLEOTIDE SEQUENCE [LARGE SCALE GENOMIC DNA]</scope>
    <source>
        <strain evidence="3 4">H23M41</strain>
    </source>
</reference>
<dbReference type="EMBL" id="CP063657">
    <property type="protein sequence ID" value="QOW21961.1"/>
    <property type="molecule type" value="Genomic_DNA"/>
</dbReference>
<name>A0A7S6UKK5_9GAMM</name>
<feature type="domain" description="Extensin-like C-terminal" evidence="2">
    <location>
        <begin position="66"/>
        <end position="195"/>
    </location>
</feature>
<gene>
    <name evidence="3" type="ORF">INQ42_12275</name>
</gene>
<protein>
    <submittedName>
        <fullName evidence="3">Extensin family protein</fullName>
    </submittedName>
</protein>
<sequence>MTDTASTARRIWLLFLLAILLGWWAVESGGIAIPDAWNPLAPLQIDEPPNLLTGFKLSRTSSDPEACRAALADAQMAWTPLEDRVTGPGCGFENAVAITRSSVAVNAPFSLSCRAALSLAMWERHVLQQAAATELDAKVVRIEHFGSYACRNLYGRTTGARSQHASADALDIAAFVMDDGRRVNVVNDWGSVGSETDSREDVPGGVADPQNAPNDNLTPAARFLRAVHDGACRYFDAVLGPDYNSAHADHFHFDRGRARACR</sequence>
<evidence type="ECO:0000259" key="2">
    <source>
        <dbReference type="Pfam" id="PF06904"/>
    </source>
</evidence>
<feature type="region of interest" description="Disordered" evidence="1">
    <location>
        <begin position="189"/>
        <end position="217"/>
    </location>
</feature>
<dbReference type="Pfam" id="PF06904">
    <property type="entry name" value="Extensin-like_C"/>
    <property type="match status" value="2"/>
</dbReference>
<accession>A0A7S6UKK5</accession>
<evidence type="ECO:0000313" key="4">
    <source>
        <dbReference type="Proteomes" id="UP000593932"/>
    </source>
</evidence>
<dbReference type="InterPro" id="IPR009683">
    <property type="entry name" value="Extensin-like_C"/>
</dbReference>